<evidence type="ECO:0000313" key="1">
    <source>
        <dbReference type="EMBL" id="NSB13026.1"/>
    </source>
</evidence>
<organism evidence="1 2">
    <name type="scientific">Clostridium beijerinckii</name>
    <name type="common">Clostridium MP</name>
    <dbReference type="NCBI Taxonomy" id="1520"/>
    <lineage>
        <taxon>Bacteria</taxon>
        <taxon>Bacillati</taxon>
        <taxon>Bacillota</taxon>
        <taxon>Clostridia</taxon>
        <taxon>Eubacteriales</taxon>
        <taxon>Clostridiaceae</taxon>
        <taxon>Clostridium</taxon>
    </lineage>
</organism>
<dbReference type="AlphaFoldDB" id="A0AAE5H2Z7"/>
<proteinExistence type="predicted"/>
<sequence length="93" mass="10955">MELEELKEQLLKGTFYHYGSNLLVKGKIYNVINYDDGQLEIFFTGGIVDLYKDKLTEVRRPPNIISVFKWCYSLKNEDNENIGYIGEKEREEV</sequence>
<name>A0AAE5H2Z7_CLOBE</name>
<reference evidence="1" key="1">
    <citation type="submission" date="2020-06" db="EMBL/GenBank/DDBJ databases">
        <title>Genomic insights into acetone-butanol-ethanol (ABE) fermentation by sequencing solventogenic clostridia strains.</title>
        <authorList>
            <person name="Brown S."/>
        </authorList>
    </citation>
    <scope>NUCLEOTIDE SEQUENCE</scope>
    <source>
        <strain evidence="1">DJ123</strain>
    </source>
</reference>
<dbReference type="Proteomes" id="UP000822184">
    <property type="component" value="Unassembled WGS sequence"/>
</dbReference>
<accession>A0AAE5H2Z7</accession>
<dbReference type="EMBL" id="JABTDW010000001">
    <property type="protein sequence ID" value="NSB13026.1"/>
    <property type="molecule type" value="Genomic_DNA"/>
</dbReference>
<dbReference type="RefSeq" id="WP_023973245.1">
    <property type="nucleotide sequence ID" value="NZ_JABTDW010000001.1"/>
</dbReference>
<evidence type="ECO:0000313" key="2">
    <source>
        <dbReference type="Proteomes" id="UP000822184"/>
    </source>
</evidence>
<gene>
    <name evidence="1" type="ORF">BCD95_001285</name>
</gene>
<protein>
    <submittedName>
        <fullName evidence="1">Uncharacterized protein</fullName>
    </submittedName>
</protein>
<comment type="caution">
    <text evidence="1">The sequence shown here is derived from an EMBL/GenBank/DDBJ whole genome shotgun (WGS) entry which is preliminary data.</text>
</comment>